<gene>
    <name evidence="3" type="ORF">EV193_103562</name>
</gene>
<evidence type="ECO:0000313" key="3">
    <source>
        <dbReference type="EMBL" id="RZS41241.1"/>
    </source>
</evidence>
<feature type="region of interest" description="Disordered" evidence="1">
    <location>
        <begin position="1"/>
        <end position="32"/>
    </location>
</feature>
<evidence type="ECO:0000256" key="2">
    <source>
        <dbReference type="SAM" id="Phobius"/>
    </source>
</evidence>
<protein>
    <submittedName>
        <fullName evidence="3">Uncharacterized protein</fullName>
    </submittedName>
</protein>
<keyword evidence="4" id="KW-1185">Reference proteome</keyword>
<dbReference type="EMBL" id="SGWQ01000003">
    <property type="protein sequence ID" value="RZS41241.1"/>
    <property type="molecule type" value="Genomic_DNA"/>
</dbReference>
<comment type="caution">
    <text evidence="3">The sequence shown here is derived from an EMBL/GenBank/DDBJ whole genome shotgun (WGS) entry which is preliminary data.</text>
</comment>
<keyword evidence="2" id="KW-0472">Membrane</keyword>
<reference evidence="3 4" key="1">
    <citation type="submission" date="2019-02" db="EMBL/GenBank/DDBJ databases">
        <title>Genomic Encyclopedia of Type Strains, Phase IV (KMG-IV): sequencing the most valuable type-strain genomes for metagenomic binning, comparative biology and taxonomic classification.</title>
        <authorList>
            <person name="Goeker M."/>
        </authorList>
    </citation>
    <scope>NUCLEOTIDE SEQUENCE [LARGE SCALE GENOMIC DNA]</scope>
    <source>
        <strain evidence="3 4">DSM 101727</strain>
    </source>
</reference>
<keyword evidence="2" id="KW-1133">Transmembrane helix</keyword>
<keyword evidence="2" id="KW-0812">Transmembrane</keyword>
<sequence length="177" mass="18784">MVASEMIGPDGTRDPNPPPFTPDPLSGLVTGGGRAVQQHRDVWAPKPIKVEMPDVEEVRRAVDAALANEEAEAEETPTVPAPRQEQQPMARPTPGVIPPAGQRGWSRVAAMRKLSGLRSIRNGRGGDTRPPTVDEVRQPASGRTAGIAAVIALIIVVLIVVFYLISSLISSISSLFG</sequence>
<dbReference type="Proteomes" id="UP000294257">
    <property type="component" value="Unassembled WGS sequence"/>
</dbReference>
<accession>A0A4Q7KYV0</accession>
<evidence type="ECO:0000313" key="4">
    <source>
        <dbReference type="Proteomes" id="UP000294257"/>
    </source>
</evidence>
<evidence type="ECO:0000256" key="1">
    <source>
        <dbReference type="SAM" id="MobiDB-lite"/>
    </source>
</evidence>
<organism evidence="3 4">
    <name type="scientific">Herbihabitans rhizosphaerae</name>
    <dbReference type="NCBI Taxonomy" id="1872711"/>
    <lineage>
        <taxon>Bacteria</taxon>
        <taxon>Bacillati</taxon>
        <taxon>Actinomycetota</taxon>
        <taxon>Actinomycetes</taxon>
        <taxon>Pseudonocardiales</taxon>
        <taxon>Pseudonocardiaceae</taxon>
        <taxon>Herbihabitans</taxon>
    </lineage>
</organism>
<proteinExistence type="predicted"/>
<feature type="region of interest" description="Disordered" evidence="1">
    <location>
        <begin position="67"/>
        <end position="102"/>
    </location>
</feature>
<dbReference type="AlphaFoldDB" id="A0A4Q7KYV0"/>
<name>A0A4Q7KYV0_9PSEU</name>
<feature type="transmembrane region" description="Helical" evidence="2">
    <location>
        <begin position="147"/>
        <end position="169"/>
    </location>
</feature>